<comment type="caution">
    <text evidence="2">The sequence shown here is derived from an EMBL/GenBank/DDBJ whole genome shotgun (WGS) entry which is preliminary data.</text>
</comment>
<evidence type="ECO:0000313" key="3">
    <source>
        <dbReference type="Proteomes" id="UP001066276"/>
    </source>
</evidence>
<sequence length="112" mass="11852">MHKSRRLPPGRSNPRDLSVGRGALRDPGAGHGRKNVPRRSNRSPRPRGAPRHVFSAVAGTRVAESAAADAQVAGVAAARAGAMEAPGSRSRGCGTRRLPYFKFCRKGRSGKV</sequence>
<protein>
    <submittedName>
        <fullName evidence="2">Uncharacterized protein</fullName>
    </submittedName>
</protein>
<proteinExistence type="predicted"/>
<feature type="compositionally biased region" description="Basic residues" evidence="1">
    <location>
        <begin position="31"/>
        <end position="50"/>
    </location>
</feature>
<reference evidence="2" key="1">
    <citation type="journal article" date="2022" name="bioRxiv">
        <title>Sequencing and chromosome-scale assembly of the giantPleurodeles waltlgenome.</title>
        <authorList>
            <person name="Brown T."/>
            <person name="Elewa A."/>
            <person name="Iarovenko S."/>
            <person name="Subramanian E."/>
            <person name="Araus A.J."/>
            <person name="Petzold A."/>
            <person name="Susuki M."/>
            <person name="Suzuki K.-i.T."/>
            <person name="Hayashi T."/>
            <person name="Toyoda A."/>
            <person name="Oliveira C."/>
            <person name="Osipova E."/>
            <person name="Leigh N.D."/>
            <person name="Simon A."/>
            <person name="Yun M.H."/>
        </authorList>
    </citation>
    <scope>NUCLEOTIDE SEQUENCE</scope>
    <source>
        <strain evidence="2">20211129_DDA</strain>
        <tissue evidence="2">Liver</tissue>
    </source>
</reference>
<organism evidence="2 3">
    <name type="scientific">Pleurodeles waltl</name>
    <name type="common">Iberian ribbed newt</name>
    <dbReference type="NCBI Taxonomy" id="8319"/>
    <lineage>
        <taxon>Eukaryota</taxon>
        <taxon>Metazoa</taxon>
        <taxon>Chordata</taxon>
        <taxon>Craniata</taxon>
        <taxon>Vertebrata</taxon>
        <taxon>Euteleostomi</taxon>
        <taxon>Amphibia</taxon>
        <taxon>Batrachia</taxon>
        <taxon>Caudata</taxon>
        <taxon>Salamandroidea</taxon>
        <taxon>Salamandridae</taxon>
        <taxon>Pleurodelinae</taxon>
        <taxon>Pleurodeles</taxon>
    </lineage>
</organism>
<dbReference type="AlphaFoldDB" id="A0AAV7WSW7"/>
<dbReference type="Proteomes" id="UP001066276">
    <property type="component" value="Chromosome 1_1"/>
</dbReference>
<dbReference type="EMBL" id="JANPWB010000001">
    <property type="protein sequence ID" value="KAJ1216268.1"/>
    <property type="molecule type" value="Genomic_DNA"/>
</dbReference>
<evidence type="ECO:0000256" key="1">
    <source>
        <dbReference type="SAM" id="MobiDB-lite"/>
    </source>
</evidence>
<name>A0AAV7WSW7_PLEWA</name>
<keyword evidence="3" id="KW-1185">Reference proteome</keyword>
<evidence type="ECO:0000313" key="2">
    <source>
        <dbReference type="EMBL" id="KAJ1216268.1"/>
    </source>
</evidence>
<feature type="region of interest" description="Disordered" evidence="1">
    <location>
        <begin position="1"/>
        <end position="51"/>
    </location>
</feature>
<accession>A0AAV7WSW7</accession>
<gene>
    <name evidence="2" type="ORF">NDU88_003872</name>
</gene>